<name>A0A5J4ZS87_9ASTE</name>
<sequence>MLHSAIFCSSSISFTTVTPVIPTISSTSTSTSNRRLVRLKNQAILNKPSSLLPKGINKSTVIHESLRVLEWDKLWYSVASFAGTSLGREATKAQLWSLNQTYKESMRLLDETNAAVEMHKYGGCAMDFSSIDVVLVKSAIQHARRGLPAAIKEDIDWYQRFMPLAEMIMELVVNRPLVKFIQQLIDEDGSIKDSASGYLKESCIS</sequence>
<evidence type="ECO:0000313" key="1">
    <source>
        <dbReference type="EMBL" id="KAA8520588.1"/>
    </source>
</evidence>
<reference evidence="1 2" key="1">
    <citation type="submission" date="2019-09" db="EMBL/GenBank/DDBJ databases">
        <title>A chromosome-level genome assembly of the Chinese tupelo Nyssa sinensis.</title>
        <authorList>
            <person name="Yang X."/>
            <person name="Kang M."/>
            <person name="Yang Y."/>
            <person name="Xiong H."/>
            <person name="Wang M."/>
            <person name="Zhang Z."/>
            <person name="Wang Z."/>
            <person name="Wu H."/>
            <person name="Ma T."/>
            <person name="Liu J."/>
            <person name="Xi Z."/>
        </authorList>
    </citation>
    <scope>NUCLEOTIDE SEQUENCE [LARGE SCALE GENOMIC DNA]</scope>
    <source>
        <strain evidence="1">J267</strain>
        <tissue evidence="1">Leaf</tissue>
    </source>
</reference>
<dbReference type="OrthoDB" id="1732264at2759"/>
<dbReference type="GO" id="GO:0006298">
    <property type="term" value="P:mismatch repair"/>
    <property type="evidence" value="ECO:0007669"/>
    <property type="project" value="InterPro"/>
</dbReference>
<accession>A0A5J4ZS87</accession>
<dbReference type="Proteomes" id="UP000325577">
    <property type="component" value="Linkage Group LG6"/>
</dbReference>
<dbReference type="InterPro" id="IPR045076">
    <property type="entry name" value="MutS"/>
</dbReference>
<organism evidence="1 2">
    <name type="scientific">Nyssa sinensis</name>
    <dbReference type="NCBI Taxonomy" id="561372"/>
    <lineage>
        <taxon>Eukaryota</taxon>
        <taxon>Viridiplantae</taxon>
        <taxon>Streptophyta</taxon>
        <taxon>Embryophyta</taxon>
        <taxon>Tracheophyta</taxon>
        <taxon>Spermatophyta</taxon>
        <taxon>Magnoliopsida</taxon>
        <taxon>eudicotyledons</taxon>
        <taxon>Gunneridae</taxon>
        <taxon>Pentapetalae</taxon>
        <taxon>asterids</taxon>
        <taxon>Cornales</taxon>
        <taxon>Nyssaceae</taxon>
        <taxon>Nyssa</taxon>
    </lineage>
</organism>
<gene>
    <name evidence="1" type="ORF">F0562_014844</name>
</gene>
<evidence type="ECO:0000313" key="2">
    <source>
        <dbReference type="Proteomes" id="UP000325577"/>
    </source>
</evidence>
<proteinExistence type="predicted"/>
<dbReference type="PANTHER" id="PTHR48466:SF2">
    <property type="entry name" value="OS10G0509000 PROTEIN"/>
    <property type="match status" value="1"/>
</dbReference>
<dbReference type="AlphaFoldDB" id="A0A5J4ZS87"/>
<dbReference type="PANTHER" id="PTHR48466">
    <property type="entry name" value="OS10G0509000 PROTEIN-RELATED"/>
    <property type="match status" value="1"/>
</dbReference>
<dbReference type="GO" id="GO:0005524">
    <property type="term" value="F:ATP binding"/>
    <property type="evidence" value="ECO:0007669"/>
    <property type="project" value="InterPro"/>
</dbReference>
<protein>
    <submittedName>
        <fullName evidence="1">Uncharacterized protein</fullName>
    </submittedName>
</protein>
<dbReference type="GO" id="GO:0140664">
    <property type="term" value="F:ATP-dependent DNA damage sensor activity"/>
    <property type="evidence" value="ECO:0007669"/>
    <property type="project" value="InterPro"/>
</dbReference>
<dbReference type="EMBL" id="CM018049">
    <property type="protein sequence ID" value="KAA8520588.1"/>
    <property type="molecule type" value="Genomic_DNA"/>
</dbReference>
<dbReference type="GO" id="GO:0030983">
    <property type="term" value="F:mismatched DNA binding"/>
    <property type="evidence" value="ECO:0007669"/>
    <property type="project" value="InterPro"/>
</dbReference>
<keyword evidence="2" id="KW-1185">Reference proteome</keyword>